<gene>
    <name evidence="1" type="ORF">RV14_GL002004</name>
</gene>
<proteinExistence type="predicted"/>
<protein>
    <submittedName>
        <fullName evidence="1">Uncharacterized protein</fullName>
    </submittedName>
</protein>
<organism evidence="1 2">
    <name type="scientific">Enterococcus ratti</name>
    <dbReference type="NCBI Taxonomy" id="150033"/>
    <lineage>
        <taxon>Bacteria</taxon>
        <taxon>Bacillati</taxon>
        <taxon>Bacillota</taxon>
        <taxon>Bacilli</taxon>
        <taxon>Lactobacillales</taxon>
        <taxon>Enterococcaceae</taxon>
        <taxon>Enterococcus</taxon>
    </lineage>
</organism>
<dbReference type="EMBL" id="JXLB01000006">
    <property type="protein sequence ID" value="OJG83001.1"/>
    <property type="molecule type" value="Genomic_DNA"/>
</dbReference>
<evidence type="ECO:0000313" key="2">
    <source>
        <dbReference type="Proteomes" id="UP000182152"/>
    </source>
</evidence>
<evidence type="ECO:0000313" key="1">
    <source>
        <dbReference type="EMBL" id="OJG83001.1"/>
    </source>
</evidence>
<accession>A0A1L8WPQ8</accession>
<name>A0A1L8WPQ8_9ENTE</name>
<dbReference type="STRING" id="150033.RV14_GL002004"/>
<reference evidence="1 2" key="1">
    <citation type="submission" date="2014-12" db="EMBL/GenBank/DDBJ databases">
        <title>Draft genome sequences of 29 type strains of Enterococci.</title>
        <authorList>
            <person name="Zhong Z."/>
            <person name="Sun Z."/>
            <person name="Liu W."/>
            <person name="Zhang W."/>
            <person name="Zhang H."/>
        </authorList>
    </citation>
    <scope>NUCLEOTIDE SEQUENCE [LARGE SCALE GENOMIC DNA]</scope>
    <source>
        <strain evidence="1 2">DSM 15687</strain>
    </source>
</reference>
<comment type="caution">
    <text evidence="1">The sequence shown here is derived from an EMBL/GenBank/DDBJ whole genome shotgun (WGS) entry which is preliminary data.</text>
</comment>
<dbReference type="AlphaFoldDB" id="A0A1L8WPQ8"/>
<dbReference type="Proteomes" id="UP000182152">
    <property type="component" value="Unassembled WGS sequence"/>
</dbReference>
<sequence length="60" mass="7070">MYVLPEPLEKEAAELMKKKEYPIRRDIVSFWFKLVNSQMKVNDIEKIKPAMSLMAAKDII</sequence>
<keyword evidence="2" id="KW-1185">Reference proteome</keyword>